<sequence>MFFPCFSISEGNYISDDFSSTIKKILRVLFLQHQRRREAGSIPLSESGREIFRLSESFSQLDDVMQQDCIPFALSLPISSLLDLIEDFLRFFICLGDAPEAREAYQQFFHSCELLNISGNLLCFQSYIRSTLNRDFADAFNLLSANGIGFLKDPFWVCEKELLDFVCNNIPQSTSRVFRERLVSNSLISYIPPANPHSLTFIDAVVLAFYASLHDLFLEAGSVFHQNIDLCTQISFRFIEFLSSRLKFLSHPCLITNLVWEQFRFSGLLIDTFSENWSIYRRRAWFAHQSIHMCNPKVEWHFRFYRKSEVSALELCQLFLEAYTLDGRNVDFNWPLRPTSEISDQARPLFSRTFSAWLNLCHAKVIPYVQAHSDSFALLCRPSLGYSLQDYAAIAVLNSKRTLADYQYLSVWDMILPTSCEMSNVVSFAHAQVCFSKFCPSENIDVWIKRRLRKMQSLFPLSSSAHLELLEDILKLDEPNLAEDWWVLHVLRGLDSFRSGHESLLKKDLSSLREDVISVLRLLPFYETSLPSFCQMQITIHFLIKFLKVKKGNRKMLHSWLRCIFLLSANEEIRSTPDPSWWAHLMDLLFFQSLDKLLQIQRSVIRVREGPSTSSEGMEEQLPKKRKREEEGGS</sequence>
<dbReference type="AlphaFoldDB" id="A0A369KEA7"/>
<evidence type="ECO:0000256" key="1">
    <source>
        <dbReference type="SAM" id="MobiDB-lite"/>
    </source>
</evidence>
<proteinExistence type="predicted"/>
<protein>
    <submittedName>
        <fullName evidence="2">Uncharacterized protein</fullName>
    </submittedName>
</protein>
<dbReference type="EMBL" id="QQBG01000026">
    <property type="protein sequence ID" value="RDB31237.1"/>
    <property type="molecule type" value="Genomic_DNA"/>
</dbReference>
<accession>A0A369KEA7</accession>
<dbReference type="Proteomes" id="UP000253816">
    <property type="component" value="Unassembled WGS sequence"/>
</dbReference>
<evidence type="ECO:0000313" key="2">
    <source>
        <dbReference type="EMBL" id="RDB31237.1"/>
    </source>
</evidence>
<name>A0A369KEA7_9BACT</name>
<feature type="region of interest" description="Disordered" evidence="1">
    <location>
        <begin position="609"/>
        <end position="634"/>
    </location>
</feature>
<keyword evidence="3" id="KW-1185">Reference proteome</keyword>
<gene>
    <name evidence="2" type="ORF">HAT2_00717</name>
</gene>
<reference evidence="2 3" key="1">
    <citation type="submission" date="2018-07" db="EMBL/GenBank/DDBJ databases">
        <title>Comparative genomics of the Candidatus Parilichlamydiaceae reveals evidence of convergent evolution and genome reduction in the phylum Chlamydiae.</title>
        <authorList>
            <person name="Taylor-Brown A."/>
            <person name="Polkinghorne A."/>
        </authorList>
    </citation>
    <scope>NUCLEOTIDE SEQUENCE [LARGE SCALE GENOMIC DNA]</scope>
    <source>
        <strain evidence="2 3">Hat2</strain>
    </source>
</reference>
<evidence type="ECO:0000313" key="3">
    <source>
        <dbReference type="Proteomes" id="UP000253816"/>
    </source>
</evidence>
<organism evidence="2 3">
    <name type="scientific">Candidatus Similichlamydia laticola</name>
    <dbReference type="NCBI Taxonomy" id="2170265"/>
    <lineage>
        <taxon>Bacteria</taxon>
        <taxon>Pseudomonadati</taxon>
        <taxon>Chlamydiota</taxon>
        <taxon>Chlamydiia</taxon>
        <taxon>Parachlamydiales</taxon>
        <taxon>Candidatus Parilichlamydiaceae</taxon>
        <taxon>Candidatus Similichlamydia</taxon>
    </lineage>
</organism>
<comment type="caution">
    <text evidence="2">The sequence shown here is derived from an EMBL/GenBank/DDBJ whole genome shotgun (WGS) entry which is preliminary data.</text>
</comment>